<evidence type="ECO:0000256" key="1">
    <source>
        <dbReference type="SAM" id="MobiDB-lite"/>
    </source>
</evidence>
<evidence type="ECO:0000313" key="4">
    <source>
        <dbReference type="Proteomes" id="UP001500301"/>
    </source>
</evidence>
<evidence type="ECO:0000313" key="3">
    <source>
        <dbReference type="EMBL" id="GAA3549343.1"/>
    </source>
</evidence>
<feature type="signal peptide" evidence="2">
    <location>
        <begin position="1"/>
        <end position="38"/>
    </location>
</feature>
<evidence type="ECO:0008006" key="5">
    <source>
        <dbReference type="Google" id="ProtNLM"/>
    </source>
</evidence>
<name>A0ABP6WG71_9ACTN</name>
<sequence length="273" mass="28855">MLAGTDERKACPMSHVMSRCGFVVGLTSAAILSLTACAGDGSESGSPPSSAPATTSQAAVPTPEELAAALVTEHDYDGTWSVNVPPDAADAVDGVVPEKQRELLPRIDLCDKAGDEARSAAADLRWQAFRQLDQSEKDPIDMAGGDRVGHLIFVQEFLMAADPAEVETTFDALRAGMRACEGKIPAGEEGPGKAEPMTIPDVGEDRYGALTTMEEAGGGAYWLLHSSLVRQGPVLMELQVVDIVMGKQTKPVFTTEDIASFLLTAVEKLPPTR</sequence>
<feature type="region of interest" description="Disordered" evidence="1">
    <location>
        <begin position="39"/>
        <end position="60"/>
    </location>
</feature>
<evidence type="ECO:0000256" key="2">
    <source>
        <dbReference type="SAM" id="SignalP"/>
    </source>
</evidence>
<dbReference type="EMBL" id="BAABBB010000026">
    <property type="protein sequence ID" value="GAA3549343.1"/>
    <property type="molecule type" value="Genomic_DNA"/>
</dbReference>
<accession>A0ABP6WG71</accession>
<gene>
    <name evidence="3" type="ORF">GCM10022263_40390</name>
</gene>
<dbReference type="Proteomes" id="UP001500301">
    <property type="component" value="Unassembled WGS sequence"/>
</dbReference>
<organism evidence="3 4">
    <name type="scientific">Nocardioides daeguensis</name>
    <dbReference type="NCBI Taxonomy" id="908359"/>
    <lineage>
        <taxon>Bacteria</taxon>
        <taxon>Bacillati</taxon>
        <taxon>Actinomycetota</taxon>
        <taxon>Actinomycetes</taxon>
        <taxon>Propionibacteriales</taxon>
        <taxon>Nocardioidaceae</taxon>
        <taxon>Nocardioides</taxon>
    </lineage>
</organism>
<keyword evidence="4" id="KW-1185">Reference proteome</keyword>
<keyword evidence="2" id="KW-0732">Signal</keyword>
<feature type="chain" id="PRO_5047004910" description="Sensor domain-containing protein" evidence="2">
    <location>
        <begin position="39"/>
        <end position="273"/>
    </location>
</feature>
<protein>
    <recommendedName>
        <fullName evidence="5">Sensor domain-containing protein</fullName>
    </recommendedName>
</protein>
<proteinExistence type="predicted"/>
<reference evidence="4" key="1">
    <citation type="journal article" date="2019" name="Int. J. Syst. Evol. Microbiol.">
        <title>The Global Catalogue of Microorganisms (GCM) 10K type strain sequencing project: providing services to taxonomists for standard genome sequencing and annotation.</title>
        <authorList>
            <consortium name="The Broad Institute Genomics Platform"/>
            <consortium name="The Broad Institute Genome Sequencing Center for Infectious Disease"/>
            <person name="Wu L."/>
            <person name="Ma J."/>
        </authorList>
    </citation>
    <scope>NUCLEOTIDE SEQUENCE [LARGE SCALE GENOMIC DNA]</scope>
    <source>
        <strain evidence="4">JCM 17460</strain>
    </source>
</reference>
<comment type="caution">
    <text evidence="3">The sequence shown here is derived from an EMBL/GenBank/DDBJ whole genome shotgun (WGS) entry which is preliminary data.</text>
</comment>